<comment type="caution">
    <text evidence="1">The sequence shown here is derived from an EMBL/GenBank/DDBJ whole genome shotgun (WGS) entry which is preliminary data.</text>
</comment>
<feature type="non-terminal residue" evidence="1">
    <location>
        <position position="1"/>
    </location>
</feature>
<organism evidence="1 2">
    <name type="scientific">Symbiodinium necroappetens</name>
    <dbReference type="NCBI Taxonomy" id="1628268"/>
    <lineage>
        <taxon>Eukaryota</taxon>
        <taxon>Sar</taxon>
        <taxon>Alveolata</taxon>
        <taxon>Dinophyceae</taxon>
        <taxon>Suessiales</taxon>
        <taxon>Symbiodiniaceae</taxon>
        <taxon>Symbiodinium</taxon>
    </lineage>
</organism>
<dbReference type="InterPro" id="IPR012668">
    <property type="entry name" value="CHP02466"/>
</dbReference>
<proteinExistence type="predicted"/>
<dbReference type="OrthoDB" id="425005at2759"/>
<sequence>MKKFAEVQQENREAFVNVNNHFFQHQDTNPFAAMESPDSWPELYKSREYKEWAETSIEICMSFLDKMGVPLTKEEREEMEVVTWAAVYPTMKPKDPVTHYYHAHQESIVSFVLYVKMPEPTTPLTISDPRGAPPIEDFEWFQDRGDMGVDSEPPFHRPAAFYAEEGDILIFPSFAIHKVPPHIGKGTRVVFPSNCHLPKKRRKLSGKHKGSESPLDGWERVAKPEAPAARPAAVASYAAHAKAALDLAEKLKDPYMKMWEVQNQVMAMLQFGASDATAWLAAGNISARVAVILDMRGEGEYYLDAALMFARAILLDPSIRPKVEQCLKDLIPQKVPKKYKAAYAALMHWRKLIISWGDTPPEVEFSQFLHPALNGADRCSRMCSQRREPALRTLRLLRVFGTQVHVMQTRQVREVEEAVAKLLEADVPSAAVVSSPASVDAEGPWRENRSASMVAVLCDGSATVSFADPRGRWSRNWPGSVPMKGELLGLEPKAPFHWHSEVPCKEGEAIFFPGWLRYKLSSAETVRAYAAWMTIMFNSAYGSAKLDRSWQFRYFGCTPFWGH</sequence>
<name>A0A812XTH5_9DINO</name>
<dbReference type="Proteomes" id="UP000601435">
    <property type="component" value="Unassembled WGS sequence"/>
</dbReference>
<accession>A0A812XTH5</accession>
<dbReference type="EMBL" id="CAJNJA010039753">
    <property type="protein sequence ID" value="CAE7759623.1"/>
    <property type="molecule type" value="Genomic_DNA"/>
</dbReference>
<keyword evidence="2" id="KW-1185">Reference proteome</keyword>
<reference evidence="1" key="1">
    <citation type="submission" date="2021-02" db="EMBL/GenBank/DDBJ databases">
        <authorList>
            <person name="Dougan E. K."/>
            <person name="Rhodes N."/>
            <person name="Thang M."/>
            <person name="Chan C."/>
        </authorList>
    </citation>
    <scope>NUCLEOTIDE SEQUENCE</scope>
</reference>
<evidence type="ECO:0000313" key="1">
    <source>
        <dbReference type="EMBL" id="CAE7759623.1"/>
    </source>
</evidence>
<gene>
    <name evidence="1" type="ORF">SNEC2469_LOCUS22089</name>
</gene>
<dbReference type="AlphaFoldDB" id="A0A812XTH5"/>
<protein>
    <submittedName>
        <fullName evidence="1">Uncharacterized protein</fullName>
    </submittedName>
</protein>
<evidence type="ECO:0000313" key="2">
    <source>
        <dbReference type="Proteomes" id="UP000601435"/>
    </source>
</evidence>
<dbReference type="Pfam" id="PF13759">
    <property type="entry name" value="2OG-FeII_Oxy_5"/>
    <property type="match status" value="1"/>
</dbReference>
<dbReference type="Gene3D" id="2.60.120.620">
    <property type="entry name" value="q2cbj1_9rhob like domain"/>
    <property type="match status" value="1"/>
</dbReference>